<evidence type="ECO:0000313" key="15">
    <source>
        <dbReference type="EMBL" id="SVE72916.1"/>
    </source>
</evidence>
<evidence type="ECO:0000256" key="6">
    <source>
        <dbReference type="ARBA" id="ARBA00022448"/>
    </source>
</evidence>
<comment type="function">
    <text evidence="2 13">Accessory subunit of the mitochondrial membrane respiratory chain NADH dehydrogenase (Complex I), that is believed not to be involved in catalysis. Complex I functions in the transfer of electrons from NADH to the respiratory chain. The immediate electron acceptor for the enzyme is believed to be ubiquinone.</text>
</comment>
<dbReference type="EMBL" id="LR003297">
    <property type="protein sequence ID" value="SVE72916.1"/>
    <property type="molecule type" value="mRNA"/>
</dbReference>
<dbReference type="PANTHER" id="PTHR10513">
    <property type="entry name" value="DEOXYNUCLEOSIDE KINASE"/>
    <property type="match status" value="1"/>
</dbReference>
<comment type="cofactor">
    <cofactor evidence="1 13">
        <name>FAD</name>
        <dbReference type="ChEBI" id="CHEBI:57692"/>
    </cofactor>
</comment>
<dbReference type="InterPro" id="IPR031314">
    <property type="entry name" value="DNK_dom"/>
</dbReference>
<evidence type="ECO:0000256" key="9">
    <source>
        <dbReference type="ARBA" id="ARBA00022827"/>
    </source>
</evidence>
<evidence type="ECO:0000259" key="14">
    <source>
        <dbReference type="Pfam" id="PF01712"/>
    </source>
</evidence>
<evidence type="ECO:0000256" key="3">
    <source>
        <dbReference type="ARBA" id="ARBA00004305"/>
    </source>
</evidence>
<keyword evidence="10" id="KW-0809">Transit peptide</keyword>
<dbReference type="GO" id="GO:0006120">
    <property type="term" value="P:mitochondrial electron transport, NADH to ubiquinone"/>
    <property type="evidence" value="ECO:0007669"/>
    <property type="project" value="InterPro"/>
</dbReference>
<evidence type="ECO:0000256" key="7">
    <source>
        <dbReference type="ARBA" id="ARBA00022630"/>
    </source>
</evidence>
<evidence type="ECO:0000256" key="10">
    <source>
        <dbReference type="ARBA" id="ARBA00022946"/>
    </source>
</evidence>
<name>A0A4Y7LX11_9CRUS</name>
<evidence type="ECO:0000256" key="8">
    <source>
        <dbReference type="ARBA" id="ARBA00022660"/>
    </source>
</evidence>
<keyword evidence="11 13" id="KW-0249">Electron transport</keyword>
<dbReference type="PIRSF" id="PIRSF000543">
    <property type="entry name" value="NADH_UQ_42KD"/>
    <property type="match status" value="1"/>
</dbReference>
<keyword evidence="6 13" id="KW-0813">Transport</keyword>
<evidence type="ECO:0000256" key="5">
    <source>
        <dbReference type="ARBA" id="ARBA00017279"/>
    </source>
</evidence>
<keyword evidence="9 13" id="KW-0274">FAD</keyword>
<dbReference type="GO" id="GO:0005759">
    <property type="term" value="C:mitochondrial matrix"/>
    <property type="evidence" value="ECO:0007669"/>
    <property type="project" value="UniProtKB-SubCell"/>
</dbReference>
<evidence type="ECO:0000256" key="1">
    <source>
        <dbReference type="ARBA" id="ARBA00001974"/>
    </source>
</evidence>
<feature type="domain" description="Deoxynucleoside kinase" evidence="14">
    <location>
        <begin position="84"/>
        <end position="295"/>
    </location>
</feature>
<dbReference type="InterPro" id="IPR015828">
    <property type="entry name" value="NDUFA10"/>
</dbReference>
<keyword evidence="7 13" id="KW-0285">Flavoprotein</keyword>
<dbReference type="SUPFAM" id="SSF52540">
    <property type="entry name" value="P-loop containing nucleoside triphosphate hydrolases"/>
    <property type="match status" value="1"/>
</dbReference>
<keyword evidence="12 13" id="KW-0496">Mitochondrion</keyword>
<evidence type="ECO:0000256" key="4">
    <source>
        <dbReference type="ARBA" id="ARBA00008606"/>
    </source>
</evidence>
<sequence length="400" mass="46108">MVFFSSCRVTPKLYGSVIIIASKQQQCVITQSLAQRSISSKAMRQGLPVQPKPAPFPYKEKRYNFFRALLDPTTSRLDENSKLIVVEGPPAAGKGALAKELAEELGMAYFPAPTQAEEYINSYGYDIRKLDHKLPESCQSYDENDFIKDPMRMHGAKAARFQFTKLALRYKRYMEALAHILNTGEGVVMDRSPYSDLVYITAMAETGIVTKNVYHHYHKVRNNALFALWRPHLVVYLDVPVAETRKRIEARNRPYEKDSKITTPAYLESLENSYKKDFLKDISAHSEVLVYDWSKGGDSEIVVEDIERINFDQYGPYDIKMKDWRRYDKWDWNTNRQVFTHDQDRLLQFLNVPAFSCPEALIDGGDYKIYDIVMDEAPGNKYAKGFNSDMGDKGLWFKLS</sequence>
<evidence type="ECO:0000256" key="12">
    <source>
        <dbReference type="ARBA" id="ARBA00023128"/>
    </source>
</evidence>
<dbReference type="PANTHER" id="PTHR10513:SF15">
    <property type="entry name" value="NADH DEHYDROGENASE [UBIQUINONE] 1 ALPHA SUBCOMPLEX SUBUNIT 10, MITOCHONDRIAL"/>
    <property type="match status" value="1"/>
</dbReference>
<reference evidence="15" key="1">
    <citation type="submission" date="2018-08" db="EMBL/GenBank/DDBJ databases">
        <authorList>
            <person name="Cornetti L."/>
        </authorList>
    </citation>
    <scope>NUCLEOTIDE SEQUENCE</scope>
    <source>
        <strain evidence="15">OM-SAIQ-clone2</strain>
    </source>
</reference>
<gene>
    <name evidence="15" type="primary">EOG090X05NZ</name>
</gene>
<proteinExistence type="evidence at transcript level"/>
<dbReference type="Pfam" id="PF01712">
    <property type="entry name" value="dNK"/>
    <property type="match status" value="1"/>
</dbReference>
<organism evidence="15">
    <name type="scientific">Ceriodaphnia reticulata</name>
    <dbReference type="NCBI Taxonomy" id="302197"/>
    <lineage>
        <taxon>Eukaryota</taxon>
        <taxon>Metazoa</taxon>
        <taxon>Ecdysozoa</taxon>
        <taxon>Arthropoda</taxon>
        <taxon>Crustacea</taxon>
        <taxon>Branchiopoda</taxon>
        <taxon>Diplostraca</taxon>
        <taxon>Cladocera</taxon>
        <taxon>Anomopoda</taxon>
        <taxon>Daphniidae</taxon>
        <taxon>Ceriodaphnia</taxon>
    </lineage>
</organism>
<dbReference type="InterPro" id="IPR050566">
    <property type="entry name" value="Deoxyribonucleoside_kinase"/>
</dbReference>
<comment type="similarity">
    <text evidence="4 13">Belongs to the complex I NDUFA10 subunit family.</text>
</comment>
<protein>
    <recommendedName>
        <fullName evidence="5 13">NADH dehydrogenase [ubiquinone] 1 alpha subcomplex subunit 10, mitochondrial</fullName>
    </recommendedName>
</protein>
<dbReference type="InterPro" id="IPR027417">
    <property type="entry name" value="P-loop_NTPase"/>
</dbReference>
<evidence type="ECO:0000256" key="2">
    <source>
        <dbReference type="ARBA" id="ARBA00003195"/>
    </source>
</evidence>
<evidence type="ECO:0000256" key="11">
    <source>
        <dbReference type="ARBA" id="ARBA00022982"/>
    </source>
</evidence>
<keyword evidence="8 13" id="KW-0679">Respiratory chain</keyword>
<evidence type="ECO:0000256" key="13">
    <source>
        <dbReference type="PIRNR" id="PIRNR000543"/>
    </source>
</evidence>
<comment type="subcellular location">
    <subcellularLocation>
        <location evidence="3 13">Mitochondrion matrix</location>
    </subcellularLocation>
</comment>
<dbReference type="Gene3D" id="3.40.50.300">
    <property type="entry name" value="P-loop containing nucleotide triphosphate hydrolases"/>
    <property type="match status" value="1"/>
</dbReference>
<dbReference type="AlphaFoldDB" id="A0A4Y7LX11"/>
<accession>A0A4Y7LX11</accession>